<dbReference type="InterPro" id="IPR027417">
    <property type="entry name" value="P-loop_NTPase"/>
</dbReference>
<dbReference type="PANTHER" id="PTHR36978">
    <property type="entry name" value="P-LOOP CONTAINING NUCLEOTIDE TRIPHOSPHATE HYDROLASE"/>
    <property type="match status" value="1"/>
</dbReference>
<dbReference type="OrthoDB" id="9806624at2"/>
<dbReference type="InterPro" id="IPR040632">
    <property type="entry name" value="Sulfotransfer_4"/>
</dbReference>
<dbReference type="Gene3D" id="3.40.50.300">
    <property type="entry name" value="P-loop containing nucleotide triphosphate hydrolases"/>
    <property type="match status" value="1"/>
</dbReference>
<reference evidence="1 2" key="1">
    <citation type="submission" date="2018-05" db="EMBL/GenBank/DDBJ databases">
        <title>Rhodobacteraceae gen. nov., sp. nov. isolated from sea water.</title>
        <authorList>
            <person name="Ren Y."/>
        </authorList>
    </citation>
    <scope>NUCLEOTIDE SEQUENCE [LARGE SCALE GENOMIC DNA]</scope>
    <source>
        <strain evidence="1 2">TG-679</strain>
    </source>
</reference>
<keyword evidence="2" id="KW-1185">Reference proteome</keyword>
<evidence type="ECO:0000313" key="2">
    <source>
        <dbReference type="Proteomes" id="UP000245680"/>
    </source>
</evidence>
<dbReference type="AlphaFoldDB" id="A0A2V2LCU2"/>
<evidence type="ECO:0000313" key="1">
    <source>
        <dbReference type="EMBL" id="PWR01581.1"/>
    </source>
</evidence>
<dbReference type="EMBL" id="QGKU01000048">
    <property type="protein sequence ID" value="PWR01581.1"/>
    <property type="molecule type" value="Genomic_DNA"/>
</dbReference>
<sequence>MRVIGTGFARTGTMSLKIALEQLGWGPCHHMEEVLMNPEQLGLWQRLANGEGGFAADEAFDGYNAQVDWPGAAVWRELHGTYPDALVIHTVRPPNGWWSSFDATIGWLGRDLDTLDLPPHMKSVFRMWYDLVVPSTFGGTISCKEKAIAAFKQREEEVRDVVPEEQLLIFDVAEGWAPLCAFLGVEAPSRGFPHMNLRSEFWELVTLVNAPQSKTH</sequence>
<dbReference type="Pfam" id="PF17784">
    <property type="entry name" value="Sulfotransfer_4"/>
    <property type="match status" value="1"/>
</dbReference>
<evidence type="ECO:0008006" key="3">
    <source>
        <dbReference type="Google" id="ProtNLM"/>
    </source>
</evidence>
<gene>
    <name evidence="1" type="ORF">DKT77_15710</name>
</gene>
<dbReference type="SUPFAM" id="SSF52540">
    <property type="entry name" value="P-loop containing nucleoside triphosphate hydrolases"/>
    <property type="match status" value="1"/>
</dbReference>
<dbReference type="Proteomes" id="UP000245680">
    <property type="component" value="Unassembled WGS sequence"/>
</dbReference>
<dbReference type="RefSeq" id="WP_109812622.1">
    <property type="nucleotide sequence ID" value="NZ_QGKU01000048.1"/>
</dbReference>
<dbReference type="PANTHER" id="PTHR36978:SF4">
    <property type="entry name" value="P-LOOP CONTAINING NUCLEOSIDE TRIPHOSPHATE HYDROLASE PROTEIN"/>
    <property type="match status" value="1"/>
</dbReference>
<comment type="caution">
    <text evidence="1">The sequence shown here is derived from an EMBL/GenBank/DDBJ whole genome shotgun (WGS) entry which is preliminary data.</text>
</comment>
<protein>
    <recommendedName>
        <fullName evidence="3">Sulfotransferase family protein</fullName>
    </recommendedName>
</protein>
<accession>A0A2V2LCU2</accession>
<organism evidence="1 2">
    <name type="scientific">Meridianimarinicoccus roseus</name>
    <dbReference type="NCBI Taxonomy" id="2072018"/>
    <lineage>
        <taxon>Bacteria</taxon>
        <taxon>Pseudomonadati</taxon>
        <taxon>Pseudomonadota</taxon>
        <taxon>Alphaproteobacteria</taxon>
        <taxon>Rhodobacterales</taxon>
        <taxon>Paracoccaceae</taxon>
        <taxon>Meridianimarinicoccus</taxon>
    </lineage>
</organism>
<proteinExistence type="predicted"/>
<name>A0A2V2LCU2_9RHOB</name>